<keyword evidence="2" id="KW-1133">Transmembrane helix</keyword>
<accession>A0AAV0LNF8</accession>
<dbReference type="EMBL" id="CAMGYJ010000006">
    <property type="protein sequence ID" value="CAI0435878.1"/>
    <property type="molecule type" value="Genomic_DNA"/>
</dbReference>
<feature type="transmembrane region" description="Helical" evidence="2">
    <location>
        <begin position="93"/>
        <end position="113"/>
    </location>
</feature>
<dbReference type="Proteomes" id="UP001154282">
    <property type="component" value="Unassembled WGS sequence"/>
</dbReference>
<evidence type="ECO:0000256" key="1">
    <source>
        <dbReference type="SAM" id="MobiDB-lite"/>
    </source>
</evidence>
<dbReference type="AlphaFoldDB" id="A0AAV0LNF8"/>
<organism evidence="3 4">
    <name type="scientific">Linum tenue</name>
    <dbReference type="NCBI Taxonomy" id="586396"/>
    <lineage>
        <taxon>Eukaryota</taxon>
        <taxon>Viridiplantae</taxon>
        <taxon>Streptophyta</taxon>
        <taxon>Embryophyta</taxon>
        <taxon>Tracheophyta</taxon>
        <taxon>Spermatophyta</taxon>
        <taxon>Magnoliopsida</taxon>
        <taxon>eudicotyledons</taxon>
        <taxon>Gunneridae</taxon>
        <taxon>Pentapetalae</taxon>
        <taxon>rosids</taxon>
        <taxon>fabids</taxon>
        <taxon>Malpighiales</taxon>
        <taxon>Linaceae</taxon>
        <taxon>Linum</taxon>
    </lineage>
</organism>
<feature type="transmembrane region" description="Helical" evidence="2">
    <location>
        <begin position="53"/>
        <end position="73"/>
    </location>
</feature>
<protein>
    <recommendedName>
        <fullName evidence="5">Extracellular ligand-gated ion channel</fullName>
    </recommendedName>
</protein>
<evidence type="ECO:0000313" key="4">
    <source>
        <dbReference type="Proteomes" id="UP001154282"/>
    </source>
</evidence>
<reference evidence="3" key="1">
    <citation type="submission" date="2022-08" db="EMBL/GenBank/DDBJ databases">
        <authorList>
            <person name="Gutierrez-Valencia J."/>
        </authorList>
    </citation>
    <scope>NUCLEOTIDE SEQUENCE</scope>
</reference>
<feature type="region of interest" description="Disordered" evidence="1">
    <location>
        <begin position="510"/>
        <end position="531"/>
    </location>
</feature>
<evidence type="ECO:0000256" key="2">
    <source>
        <dbReference type="SAM" id="Phobius"/>
    </source>
</evidence>
<keyword evidence="4" id="KW-1185">Reference proteome</keyword>
<keyword evidence="2" id="KW-0812">Transmembrane</keyword>
<feature type="transmembrane region" description="Helical" evidence="2">
    <location>
        <begin position="290"/>
        <end position="308"/>
    </location>
</feature>
<gene>
    <name evidence="3" type="ORF">LITE_LOCUS24865</name>
</gene>
<dbReference type="PANTHER" id="PTHR31963:SF17">
    <property type="entry name" value="PROTEIN, PUTATIVE (DUF3537)-RELATED"/>
    <property type="match status" value="1"/>
</dbReference>
<evidence type="ECO:0008006" key="5">
    <source>
        <dbReference type="Google" id="ProtNLM"/>
    </source>
</evidence>
<keyword evidence="2" id="KW-0472">Membrane</keyword>
<dbReference type="Pfam" id="PF12056">
    <property type="entry name" value="DUF3537"/>
    <property type="match status" value="1"/>
</dbReference>
<proteinExistence type="predicted"/>
<comment type="caution">
    <text evidence="3">The sequence shown here is derived from an EMBL/GenBank/DDBJ whole genome shotgun (WGS) entry which is preliminary data.</text>
</comment>
<evidence type="ECO:0000313" key="3">
    <source>
        <dbReference type="EMBL" id="CAI0435878.1"/>
    </source>
</evidence>
<dbReference type="InterPro" id="IPR021924">
    <property type="entry name" value="DUF3537"/>
</dbReference>
<dbReference type="PANTHER" id="PTHR31963">
    <property type="entry name" value="RAS GUANINE NUCLEOTIDE EXCHANGE FACTOR K"/>
    <property type="match status" value="1"/>
</dbReference>
<name>A0AAV0LNF8_9ROSI</name>
<sequence>MENEATAALIVIPKLEKLSDAAEEGREGEGERIELKSLRLCLKFLCVEDQSKLWTSCLSWSVFFLLTVVNPIVSHFLLLCADCDQEHQRPYDSVVQLSLSLCAIISFLCLSYWSRKYGFRKFLFLDKLDDESPRIRRGYQQELKRSMGLLCTFVLPCFAVESAYRIWWYVTGAFEIPYVENMYLSDTIICILQLASWVYRISIFILVCILYRLICHLQILRLEEFADFFQTESEVGSILKEHLRIRRNLRIISHRFRRFILSSLLLVTASQLMSLFVTTRSSTTNNIYEAGELTLCSINLVIGLFICLRSATKITHRAQAITSLAAKWHVCATINSSYDPNIADGDTPTSHQVSDPGCGQVHPINIGWVLDEDGDDKEEDDDDENSNISNMVPIFAHTISFQKRQALVTYLENNKAGMTVFGFMMDRTWLHTIFGVELALLLWLLNKTIGREEAAPDVGAAADARRVHPAYPMTAPMPKAPPMSSRMLSGQAPWMFSGVPDDCAYVESSRRRSTAPSCTRTLPALRRRRRR</sequence>
<feature type="transmembrane region" description="Helical" evidence="2">
    <location>
        <begin position="259"/>
        <end position="278"/>
    </location>
</feature>
<feature type="transmembrane region" description="Helical" evidence="2">
    <location>
        <begin position="147"/>
        <end position="168"/>
    </location>
</feature>
<feature type="transmembrane region" description="Helical" evidence="2">
    <location>
        <begin position="188"/>
        <end position="211"/>
    </location>
</feature>